<dbReference type="Pfam" id="PF24883">
    <property type="entry name" value="NPHP3_N"/>
    <property type="match status" value="1"/>
</dbReference>
<gene>
    <name evidence="3" type="ORF">IWX90DRAFT_97422</name>
</gene>
<evidence type="ECO:0000256" key="1">
    <source>
        <dbReference type="ARBA" id="ARBA00022737"/>
    </source>
</evidence>
<evidence type="ECO:0000313" key="3">
    <source>
        <dbReference type="EMBL" id="KAK8174983.1"/>
    </source>
</evidence>
<organism evidence="3 4">
    <name type="scientific">Phyllosticta citrichinensis</name>
    <dbReference type="NCBI Taxonomy" id="1130410"/>
    <lineage>
        <taxon>Eukaryota</taxon>
        <taxon>Fungi</taxon>
        <taxon>Dikarya</taxon>
        <taxon>Ascomycota</taxon>
        <taxon>Pezizomycotina</taxon>
        <taxon>Dothideomycetes</taxon>
        <taxon>Dothideomycetes incertae sedis</taxon>
        <taxon>Botryosphaeriales</taxon>
        <taxon>Phyllostictaceae</taxon>
        <taxon>Phyllosticta</taxon>
    </lineage>
</organism>
<dbReference type="Proteomes" id="UP001456524">
    <property type="component" value="Unassembled WGS sequence"/>
</dbReference>
<accession>A0ABR1Y1P6</accession>
<keyword evidence="4" id="KW-1185">Reference proteome</keyword>
<dbReference type="PANTHER" id="PTHR10039">
    <property type="entry name" value="AMELOGENIN"/>
    <property type="match status" value="1"/>
</dbReference>
<protein>
    <recommendedName>
        <fullName evidence="2">Nephrocystin 3-like N-terminal domain-containing protein</fullName>
    </recommendedName>
</protein>
<name>A0ABR1Y1P6_9PEZI</name>
<feature type="domain" description="Nephrocystin 3-like N-terminal" evidence="2">
    <location>
        <begin position="216"/>
        <end position="279"/>
    </location>
</feature>
<proteinExistence type="predicted"/>
<dbReference type="Gene3D" id="3.40.50.300">
    <property type="entry name" value="P-loop containing nucleotide triphosphate hydrolases"/>
    <property type="match status" value="1"/>
</dbReference>
<evidence type="ECO:0000313" key="4">
    <source>
        <dbReference type="Proteomes" id="UP001456524"/>
    </source>
</evidence>
<reference evidence="3 4" key="1">
    <citation type="journal article" date="2022" name="G3 (Bethesda)">
        <title>Enemy or ally: a genomic approach to elucidate the lifestyle of Phyllosticta citrichinaensis.</title>
        <authorList>
            <person name="Buijs V.A."/>
            <person name="Groenewald J.Z."/>
            <person name="Haridas S."/>
            <person name="LaButti K.M."/>
            <person name="Lipzen A."/>
            <person name="Martin F.M."/>
            <person name="Barry K."/>
            <person name="Grigoriev I.V."/>
            <person name="Crous P.W."/>
            <person name="Seidl M.F."/>
        </authorList>
    </citation>
    <scope>NUCLEOTIDE SEQUENCE [LARGE SCALE GENOMIC DNA]</scope>
    <source>
        <strain evidence="3 4">CBS 129764</strain>
    </source>
</reference>
<keyword evidence="1" id="KW-0677">Repeat</keyword>
<dbReference type="PANTHER" id="PTHR10039:SF16">
    <property type="entry name" value="GPI INOSITOL-DEACYLASE"/>
    <property type="match status" value="1"/>
</dbReference>
<dbReference type="EMBL" id="JBBWUH010000002">
    <property type="protein sequence ID" value="KAK8174983.1"/>
    <property type="molecule type" value="Genomic_DNA"/>
</dbReference>
<sequence>MADPLSVSASVAGLVSLADVVFSKIFRFARAVKDADSDIAFLAENTQALSGMLHSLFHLSIELDKDEAEEKIRQDYFKTCGRILKKIKQALEGKEPSAKYSLANSVKIKLAWPFSSSETKKLVEQISELHADISQSMSADSMIRLLESLSTQTEIRNNVGRIHDEIEDMNSKIERRWEFETRIALDEKRGKVLDFLGRFDPSSNHDTSLKLRHPLTGMWLVEHEQFKQWMDIPGSKLWLHGIPGAGKTVLASLAIEEALQQSISNRAVAYFYCDYKDVNR</sequence>
<dbReference type="InterPro" id="IPR056884">
    <property type="entry name" value="NPHP3-like_N"/>
</dbReference>
<evidence type="ECO:0000259" key="2">
    <source>
        <dbReference type="Pfam" id="PF24883"/>
    </source>
</evidence>
<dbReference type="InterPro" id="IPR027417">
    <property type="entry name" value="P-loop_NTPase"/>
</dbReference>
<comment type="caution">
    <text evidence="3">The sequence shown here is derived from an EMBL/GenBank/DDBJ whole genome shotgun (WGS) entry which is preliminary data.</text>
</comment>